<protein>
    <submittedName>
        <fullName evidence="1">Uncharacterized protein</fullName>
    </submittedName>
</protein>
<name>A0AA35ZWV2_LACSI</name>
<evidence type="ECO:0000313" key="1">
    <source>
        <dbReference type="EMBL" id="CAI9299671.1"/>
    </source>
</evidence>
<organism evidence="1 2">
    <name type="scientific">Lactuca saligna</name>
    <name type="common">Willowleaf lettuce</name>
    <dbReference type="NCBI Taxonomy" id="75948"/>
    <lineage>
        <taxon>Eukaryota</taxon>
        <taxon>Viridiplantae</taxon>
        <taxon>Streptophyta</taxon>
        <taxon>Embryophyta</taxon>
        <taxon>Tracheophyta</taxon>
        <taxon>Spermatophyta</taxon>
        <taxon>Magnoliopsida</taxon>
        <taxon>eudicotyledons</taxon>
        <taxon>Gunneridae</taxon>
        <taxon>Pentapetalae</taxon>
        <taxon>asterids</taxon>
        <taxon>campanulids</taxon>
        <taxon>Asterales</taxon>
        <taxon>Asteraceae</taxon>
        <taxon>Cichorioideae</taxon>
        <taxon>Cichorieae</taxon>
        <taxon>Lactucinae</taxon>
        <taxon>Lactuca</taxon>
    </lineage>
</organism>
<accession>A0AA35ZWV2</accession>
<sequence length="9" mass="1061">MKRKSIDIA</sequence>
<proteinExistence type="predicted"/>
<gene>
    <name evidence="1" type="ORF">LSALG_LOCUS38365</name>
</gene>
<dbReference type="EMBL" id="OX465084">
    <property type="protein sequence ID" value="CAI9299671.1"/>
    <property type="molecule type" value="Genomic_DNA"/>
</dbReference>
<evidence type="ECO:0000313" key="2">
    <source>
        <dbReference type="Proteomes" id="UP001177003"/>
    </source>
</evidence>
<dbReference type="Proteomes" id="UP001177003">
    <property type="component" value="Chromosome 8"/>
</dbReference>
<reference evidence="1" key="1">
    <citation type="submission" date="2023-04" db="EMBL/GenBank/DDBJ databases">
        <authorList>
            <person name="Vijverberg K."/>
            <person name="Xiong W."/>
            <person name="Schranz E."/>
        </authorList>
    </citation>
    <scope>NUCLEOTIDE SEQUENCE</scope>
</reference>
<keyword evidence="2" id="KW-1185">Reference proteome</keyword>